<dbReference type="InterPro" id="IPR003280">
    <property type="entry name" value="2pore_dom_K_chnl"/>
</dbReference>
<feature type="transmembrane region" description="Helical" evidence="9">
    <location>
        <begin position="164"/>
        <end position="186"/>
    </location>
</feature>
<keyword evidence="5 8" id="KW-0406">Ion transport</keyword>
<evidence type="ECO:0000256" key="6">
    <source>
        <dbReference type="ARBA" id="ARBA00023136"/>
    </source>
</evidence>
<evidence type="ECO:0000256" key="5">
    <source>
        <dbReference type="ARBA" id="ARBA00023065"/>
    </source>
</evidence>
<dbReference type="Proteomes" id="UP001497623">
    <property type="component" value="Unassembled WGS sequence"/>
</dbReference>
<dbReference type="PRINTS" id="PR01333">
    <property type="entry name" value="2POREKCHANEL"/>
</dbReference>
<evidence type="ECO:0000256" key="8">
    <source>
        <dbReference type="RuleBase" id="RU003857"/>
    </source>
</evidence>
<name>A0AAV2R897_MEGNR</name>
<dbReference type="GO" id="GO:0030322">
    <property type="term" value="P:stabilization of membrane potential"/>
    <property type="evidence" value="ECO:0007669"/>
    <property type="project" value="TreeGrafter"/>
</dbReference>
<feature type="transmembrane region" description="Helical" evidence="9">
    <location>
        <begin position="242"/>
        <end position="260"/>
    </location>
</feature>
<keyword evidence="12" id="KW-1185">Reference proteome</keyword>
<reference evidence="11 12" key="1">
    <citation type="submission" date="2024-05" db="EMBL/GenBank/DDBJ databases">
        <authorList>
            <person name="Wallberg A."/>
        </authorList>
    </citation>
    <scope>NUCLEOTIDE SEQUENCE [LARGE SCALE GENOMIC DNA]</scope>
</reference>
<dbReference type="Gene3D" id="1.10.287.70">
    <property type="match status" value="1"/>
</dbReference>
<evidence type="ECO:0000313" key="12">
    <source>
        <dbReference type="Proteomes" id="UP001497623"/>
    </source>
</evidence>
<organism evidence="11 12">
    <name type="scientific">Meganyctiphanes norvegica</name>
    <name type="common">Northern krill</name>
    <name type="synonym">Thysanopoda norvegica</name>
    <dbReference type="NCBI Taxonomy" id="48144"/>
    <lineage>
        <taxon>Eukaryota</taxon>
        <taxon>Metazoa</taxon>
        <taxon>Ecdysozoa</taxon>
        <taxon>Arthropoda</taxon>
        <taxon>Crustacea</taxon>
        <taxon>Multicrustacea</taxon>
        <taxon>Malacostraca</taxon>
        <taxon>Eumalacostraca</taxon>
        <taxon>Eucarida</taxon>
        <taxon>Euphausiacea</taxon>
        <taxon>Euphausiidae</taxon>
        <taxon>Meganyctiphanes</taxon>
    </lineage>
</organism>
<keyword evidence="3 8" id="KW-0812">Transmembrane</keyword>
<dbReference type="SUPFAM" id="SSF81324">
    <property type="entry name" value="Voltage-gated potassium channels"/>
    <property type="match status" value="2"/>
</dbReference>
<comment type="similarity">
    <text evidence="8">Belongs to the two pore domain potassium channel (TC 1.A.1.8) family.</text>
</comment>
<evidence type="ECO:0000256" key="3">
    <source>
        <dbReference type="ARBA" id="ARBA00022692"/>
    </source>
</evidence>
<evidence type="ECO:0000313" key="11">
    <source>
        <dbReference type="EMBL" id="CAL4117114.1"/>
    </source>
</evidence>
<feature type="transmembrane region" description="Helical" evidence="9">
    <location>
        <begin position="127"/>
        <end position="152"/>
    </location>
</feature>
<dbReference type="InterPro" id="IPR013099">
    <property type="entry name" value="K_chnl_dom"/>
</dbReference>
<dbReference type="GO" id="GO:0005886">
    <property type="term" value="C:plasma membrane"/>
    <property type="evidence" value="ECO:0007669"/>
    <property type="project" value="TreeGrafter"/>
</dbReference>
<proteinExistence type="inferred from homology"/>
<keyword evidence="2 8" id="KW-0813">Transport</keyword>
<protein>
    <recommendedName>
        <fullName evidence="10">Potassium channel domain-containing protein</fullName>
    </recommendedName>
</protein>
<comment type="subcellular location">
    <subcellularLocation>
        <location evidence="1">Membrane</location>
        <topology evidence="1">Multi-pass membrane protein</topology>
    </subcellularLocation>
</comment>
<evidence type="ECO:0000256" key="9">
    <source>
        <dbReference type="SAM" id="Phobius"/>
    </source>
</evidence>
<feature type="transmembrane region" description="Helical" evidence="9">
    <location>
        <begin position="207"/>
        <end position="230"/>
    </location>
</feature>
<feature type="domain" description="Potassium channel" evidence="10">
    <location>
        <begin position="212"/>
        <end position="261"/>
    </location>
</feature>
<keyword evidence="6 9" id="KW-0472">Membrane</keyword>
<keyword evidence="4 9" id="KW-1133">Transmembrane helix</keyword>
<evidence type="ECO:0000256" key="4">
    <source>
        <dbReference type="ARBA" id="ARBA00022989"/>
    </source>
</evidence>
<feature type="domain" description="Potassium channel" evidence="10">
    <location>
        <begin position="121"/>
        <end position="184"/>
    </location>
</feature>
<dbReference type="PANTHER" id="PTHR11003">
    <property type="entry name" value="POTASSIUM CHANNEL, SUBFAMILY K"/>
    <property type="match status" value="1"/>
</dbReference>
<evidence type="ECO:0000256" key="7">
    <source>
        <dbReference type="ARBA" id="ARBA00023303"/>
    </source>
</evidence>
<dbReference type="AlphaFoldDB" id="A0AAV2R897"/>
<evidence type="ECO:0000259" key="10">
    <source>
        <dbReference type="Pfam" id="PF07885"/>
    </source>
</evidence>
<comment type="caution">
    <text evidence="11">The sequence shown here is derived from an EMBL/GenBank/DDBJ whole genome shotgun (WGS) entry which is preliminary data.</text>
</comment>
<gene>
    <name evidence="11" type="ORF">MNOR_LOCUS21119</name>
</gene>
<dbReference type="Pfam" id="PF07885">
    <property type="entry name" value="Ion_trans_2"/>
    <property type="match status" value="2"/>
</dbReference>
<dbReference type="GO" id="GO:0015271">
    <property type="term" value="F:outward rectifier potassium channel activity"/>
    <property type="evidence" value="ECO:0007669"/>
    <property type="project" value="TreeGrafter"/>
</dbReference>
<sequence length="280" mass="32070">MGRKSLMVTSIYQLVSIGQKIAPHRQYHILLRCFVVTQLDRWPALKDLALSPDAPQDEDELTVLAGWLEKTCPNVTQDHIQALTRTERVSTEDHIQALTRTGVQNTTVAMVESACPHLHEVETEEEFVFPWTFIDSLYFSMTVATTIGYGHISPSQTWGRFMCMIYAILTIPLTGILLAWSSEFFGEKLFELFTSKVDEEKQQNKRFIILATVLYIIFGFVVFIFIPSLIFTYIEPWSYFEGVYYSFITLTTIGFGDFVTGCKKASGCKNAFLLYMLLWI</sequence>
<dbReference type="GO" id="GO:0022841">
    <property type="term" value="F:potassium ion leak channel activity"/>
    <property type="evidence" value="ECO:0007669"/>
    <property type="project" value="TreeGrafter"/>
</dbReference>
<feature type="non-terminal residue" evidence="11">
    <location>
        <position position="280"/>
    </location>
</feature>
<keyword evidence="7 8" id="KW-0407">Ion channel</keyword>
<dbReference type="PANTHER" id="PTHR11003:SF345">
    <property type="entry name" value="TWIK FAMILY OF POTASSIUM CHANNELS PROTEIN 18"/>
    <property type="match status" value="1"/>
</dbReference>
<evidence type="ECO:0000256" key="2">
    <source>
        <dbReference type="ARBA" id="ARBA00022448"/>
    </source>
</evidence>
<evidence type="ECO:0000256" key="1">
    <source>
        <dbReference type="ARBA" id="ARBA00004141"/>
    </source>
</evidence>
<dbReference type="EMBL" id="CAXKWB010016785">
    <property type="protein sequence ID" value="CAL4117114.1"/>
    <property type="molecule type" value="Genomic_DNA"/>
</dbReference>
<accession>A0AAV2R897</accession>